<sequence length="197" mass="22346">MALQLEHAAPPTYTPTQLLCELLLTTNYGHGGNNLLQQQDHSQRGRRQHGEPGFTPNAESLSPVHLRMNHSTKEEEPNIPGKYIQALYLRNSLTVDLQQNIERKFLVKVPKEITMTSLNICYYNSNAPLKYVTLIIPTMKDKQPLEEMEAESSNSRVNLEVTLAPGGIPTTYEQISMKILLWNCRGAHNIGFMCEHF</sequence>
<dbReference type="EMBL" id="JAIVGD010000026">
    <property type="protein sequence ID" value="KAH0740514.1"/>
    <property type="molecule type" value="Genomic_DNA"/>
</dbReference>
<feature type="region of interest" description="Disordered" evidence="1">
    <location>
        <begin position="33"/>
        <end position="63"/>
    </location>
</feature>
<evidence type="ECO:0000313" key="3">
    <source>
        <dbReference type="Proteomes" id="UP000826656"/>
    </source>
</evidence>
<evidence type="ECO:0000313" key="2">
    <source>
        <dbReference type="EMBL" id="KAH0740514.1"/>
    </source>
</evidence>
<accession>A0ABQ7U0M9</accession>
<gene>
    <name evidence="2" type="ORF">KY290_033557</name>
</gene>
<keyword evidence="3" id="KW-1185">Reference proteome</keyword>
<dbReference type="Proteomes" id="UP000826656">
    <property type="component" value="Unassembled WGS sequence"/>
</dbReference>
<comment type="caution">
    <text evidence="2">The sequence shown here is derived from an EMBL/GenBank/DDBJ whole genome shotgun (WGS) entry which is preliminary data.</text>
</comment>
<name>A0ABQ7U0M9_SOLTU</name>
<proteinExistence type="predicted"/>
<protein>
    <submittedName>
        <fullName evidence="2">Uncharacterized protein</fullName>
    </submittedName>
</protein>
<organism evidence="2 3">
    <name type="scientific">Solanum tuberosum</name>
    <name type="common">Potato</name>
    <dbReference type="NCBI Taxonomy" id="4113"/>
    <lineage>
        <taxon>Eukaryota</taxon>
        <taxon>Viridiplantae</taxon>
        <taxon>Streptophyta</taxon>
        <taxon>Embryophyta</taxon>
        <taxon>Tracheophyta</taxon>
        <taxon>Spermatophyta</taxon>
        <taxon>Magnoliopsida</taxon>
        <taxon>eudicotyledons</taxon>
        <taxon>Gunneridae</taxon>
        <taxon>Pentapetalae</taxon>
        <taxon>asterids</taxon>
        <taxon>lamiids</taxon>
        <taxon>Solanales</taxon>
        <taxon>Solanaceae</taxon>
        <taxon>Solanoideae</taxon>
        <taxon>Solaneae</taxon>
        <taxon>Solanum</taxon>
    </lineage>
</organism>
<evidence type="ECO:0000256" key="1">
    <source>
        <dbReference type="SAM" id="MobiDB-lite"/>
    </source>
</evidence>
<reference evidence="2 3" key="1">
    <citation type="journal article" date="2021" name="bioRxiv">
        <title>Chromosome-scale and haplotype-resolved genome assembly of a tetraploid potato cultivar.</title>
        <authorList>
            <person name="Sun H."/>
            <person name="Jiao W.-B."/>
            <person name="Krause K."/>
            <person name="Campoy J.A."/>
            <person name="Goel M."/>
            <person name="Folz-Donahue K."/>
            <person name="Kukat C."/>
            <person name="Huettel B."/>
            <person name="Schneeberger K."/>
        </authorList>
    </citation>
    <scope>NUCLEOTIDE SEQUENCE [LARGE SCALE GENOMIC DNA]</scope>
    <source>
        <strain evidence="2">SolTubOtavaFocal</strain>
        <tissue evidence="2">Leaves</tissue>
    </source>
</reference>